<feature type="transmembrane region" description="Helical" evidence="2">
    <location>
        <begin position="495"/>
        <end position="518"/>
    </location>
</feature>
<keyword evidence="3" id="KW-1185">Reference proteome</keyword>
<dbReference type="Proteomes" id="UP000035680">
    <property type="component" value="Unassembled WGS sequence"/>
</dbReference>
<name>A0A0K0F1I8_STRVS</name>
<sequence length="635" mass="73007">MTKLLYINLKFIIPTCILFGFITTKDVFNAKDLELKYYRYDSTGDSYLGTFKGEVKENVKFKFYDHDVTKNLILYKIHIPKEFSTYDLFNSEFIMTVKNIRDTKGVYTHNFKPEVDIIFLYKDKHYDGAFTCKLYLCHIGIVYHCPGGSRNCDNKYEIETFFYIGLTTSHEYNNLVLQYIPKTNNTNTFSVIACPTSTWLTQNSNAEFIESEDNAVTRVTFSESSKKYTLKYIYCHNIDIKSFVKCGYVKQMFLPPIDVGYQCYKYYQQKPISIRNGHEKEIYMVTQSNGELTCNNAFMDKPSSPVIAFLPPENNFNNANSFKISRFIRNMKFYHGHRLHYINLEHYDYDSIERRDTLGYSNNYEAKCITPTLNATLRLQINGIIREFDNKVDSSFGKIDIYSFDRKEIKDALIGCHAVPDEMKHPAFSDFYALYYSTSLLMFDETSEKAIEVKSSQQLVSNKKYKCILKDGNSKNKKPSYIKETVFIINFTGEYMYWIIFVIFILVTALLIVGLVIYKKIQSKKKKRSSSSSTSSSISSSQSTTNSSTVVSEVTNVPILQDKNVAAKSTNMGKNVVSKNANISNKVTNPGQKVDAKNSNSKLINQVKIAPKKVVGKNSNPKKISNMDDSVFKVK</sequence>
<dbReference type="AlphaFoldDB" id="A0A0K0F1I8"/>
<evidence type="ECO:0000313" key="3">
    <source>
        <dbReference type="Proteomes" id="UP000035680"/>
    </source>
</evidence>
<keyword evidence="2" id="KW-1133">Transmembrane helix</keyword>
<feature type="region of interest" description="Disordered" evidence="1">
    <location>
        <begin position="615"/>
        <end position="635"/>
    </location>
</feature>
<keyword evidence="2" id="KW-0812">Transmembrane</keyword>
<protein>
    <submittedName>
        <fullName evidence="4">6-cysteine protein</fullName>
    </submittedName>
</protein>
<evidence type="ECO:0000256" key="2">
    <source>
        <dbReference type="SAM" id="Phobius"/>
    </source>
</evidence>
<evidence type="ECO:0000256" key="1">
    <source>
        <dbReference type="SAM" id="MobiDB-lite"/>
    </source>
</evidence>
<reference evidence="3" key="1">
    <citation type="submission" date="2014-07" db="EMBL/GenBank/DDBJ databases">
        <authorList>
            <person name="Martin A.A"/>
            <person name="De Silva N."/>
        </authorList>
    </citation>
    <scope>NUCLEOTIDE SEQUENCE</scope>
</reference>
<dbReference type="WBParaSite" id="SVE_0266300.1">
    <property type="protein sequence ID" value="SVE_0266300.1"/>
    <property type="gene ID" value="SVE_0266300"/>
</dbReference>
<keyword evidence="2" id="KW-0472">Membrane</keyword>
<reference evidence="4" key="2">
    <citation type="submission" date="2015-08" db="UniProtKB">
        <authorList>
            <consortium name="WormBaseParasite"/>
        </authorList>
    </citation>
    <scope>IDENTIFICATION</scope>
</reference>
<organism evidence="3 4">
    <name type="scientific">Strongyloides venezuelensis</name>
    <name type="common">Threadworm</name>
    <dbReference type="NCBI Taxonomy" id="75913"/>
    <lineage>
        <taxon>Eukaryota</taxon>
        <taxon>Metazoa</taxon>
        <taxon>Ecdysozoa</taxon>
        <taxon>Nematoda</taxon>
        <taxon>Chromadorea</taxon>
        <taxon>Rhabditida</taxon>
        <taxon>Tylenchina</taxon>
        <taxon>Panagrolaimomorpha</taxon>
        <taxon>Strongyloidoidea</taxon>
        <taxon>Strongyloididae</taxon>
        <taxon>Strongyloides</taxon>
    </lineage>
</organism>
<evidence type="ECO:0000313" key="4">
    <source>
        <dbReference type="WBParaSite" id="SVE_0266300.1"/>
    </source>
</evidence>
<proteinExistence type="predicted"/>
<accession>A0A0K0F1I8</accession>